<evidence type="ECO:0000256" key="3">
    <source>
        <dbReference type="SAM" id="MobiDB-lite"/>
    </source>
</evidence>
<accession>A0A058ZB38</accession>
<proteinExistence type="predicted"/>
<keyword evidence="5" id="KW-1185">Reference proteome</keyword>
<keyword evidence="1" id="KW-0479">Metal-binding</keyword>
<gene>
    <name evidence="4" type="ORF">H696_02998</name>
</gene>
<dbReference type="GeneID" id="20527723"/>
<dbReference type="SUPFAM" id="SSF56300">
    <property type="entry name" value="Metallo-dependent phosphatases"/>
    <property type="match status" value="1"/>
</dbReference>
<dbReference type="RefSeq" id="XP_009495158.1">
    <property type="nucleotide sequence ID" value="XM_009496883.1"/>
</dbReference>
<dbReference type="EMBL" id="KB932204">
    <property type="protein sequence ID" value="KCV70642.1"/>
    <property type="molecule type" value="Genomic_DNA"/>
</dbReference>
<dbReference type="GO" id="GO:0016787">
    <property type="term" value="F:hydrolase activity"/>
    <property type="evidence" value="ECO:0007669"/>
    <property type="project" value="UniProtKB-KW"/>
</dbReference>
<dbReference type="InterPro" id="IPR050884">
    <property type="entry name" value="CNP_phosphodiesterase-III"/>
</dbReference>
<dbReference type="OMA" id="TCIRPAL"/>
<dbReference type="Proteomes" id="UP000030693">
    <property type="component" value="Unassembled WGS sequence"/>
</dbReference>
<keyword evidence="2" id="KW-0378">Hydrolase</keyword>
<organism evidence="4">
    <name type="scientific">Fonticula alba</name>
    <name type="common">Slime mold</name>
    <dbReference type="NCBI Taxonomy" id="691883"/>
    <lineage>
        <taxon>Eukaryota</taxon>
        <taxon>Rotosphaerida</taxon>
        <taxon>Fonticulaceae</taxon>
        <taxon>Fonticula</taxon>
    </lineage>
</organism>
<dbReference type="AlphaFoldDB" id="A0A058ZB38"/>
<evidence type="ECO:0000256" key="1">
    <source>
        <dbReference type="ARBA" id="ARBA00022723"/>
    </source>
</evidence>
<evidence type="ECO:0000256" key="2">
    <source>
        <dbReference type="ARBA" id="ARBA00022801"/>
    </source>
</evidence>
<dbReference type="PANTHER" id="PTHR42988">
    <property type="entry name" value="PHOSPHOHYDROLASE"/>
    <property type="match status" value="1"/>
</dbReference>
<sequence length="444" mass="49215">MSPPASVLSQSVRRPFRLAHFSDPHVLHTTSRWGLLRTCIRPALTSHKRFLGLLNLVFKRGPHTFNRRLLTHGLADCQALRPSPLQTAYLSTIPTSASGELPPINGVDHIVISGDITNLATRSEFATAADLLERAGLSSGDRLSLIPGNHDIYVPDSLVDRFFHRFFGQYMSSFSIPPRSPTPMLKHEDASTVASRDLGASLTTSVAPAVSGAVPHEEAERQGLLPKGDQKDPTAGTLSGAILSGGALEHQGFPYERPLPEHGVLIVGLSSAVPQRPHYAGGLLGKGQLDRLDAILKRPEYADMFKVVMVHHPPVPRYNNPNREQRDGLLDQEELCRILRLHRVDLTLNGHMHRTYFEPLPDTPTYSDGSPQSWVGEPGSCTFNSNYGPMRARYNIYEIADGRVQRVVSRFFVTPRDAAQEEKFSEHMLDEEVLYEAPNYVCQD</sequence>
<dbReference type="eggNOG" id="ENOG502SUVH">
    <property type="taxonomic scope" value="Eukaryota"/>
</dbReference>
<protein>
    <submittedName>
        <fullName evidence="4">Uncharacterized protein</fullName>
    </submittedName>
</protein>
<evidence type="ECO:0000313" key="4">
    <source>
        <dbReference type="EMBL" id="KCV70642.1"/>
    </source>
</evidence>
<dbReference type="PANTHER" id="PTHR42988:SF2">
    <property type="entry name" value="CYCLIC NUCLEOTIDE PHOSPHODIESTERASE CBUA0032-RELATED"/>
    <property type="match status" value="1"/>
</dbReference>
<dbReference type="Gene3D" id="3.60.21.10">
    <property type="match status" value="2"/>
</dbReference>
<feature type="region of interest" description="Disordered" evidence="3">
    <location>
        <begin position="208"/>
        <end position="240"/>
    </location>
</feature>
<dbReference type="OrthoDB" id="10268027at2759"/>
<reference evidence="4" key="1">
    <citation type="submission" date="2013-04" db="EMBL/GenBank/DDBJ databases">
        <title>The Genome Sequence of Fonticula alba ATCC 38817.</title>
        <authorList>
            <consortium name="The Broad Institute Genomics Platform"/>
            <person name="Russ C."/>
            <person name="Cuomo C."/>
            <person name="Burger G."/>
            <person name="Gray M.W."/>
            <person name="Holland P.W.H."/>
            <person name="King N."/>
            <person name="Lang F.B.F."/>
            <person name="Roger A.J."/>
            <person name="Ruiz-Trillo I."/>
            <person name="Brown M."/>
            <person name="Walker B."/>
            <person name="Young S."/>
            <person name="Zeng Q."/>
            <person name="Gargeya S."/>
            <person name="Fitzgerald M."/>
            <person name="Haas B."/>
            <person name="Abouelleil A."/>
            <person name="Allen A.W."/>
            <person name="Alvarado L."/>
            <person name="Arachchi H.M."/>
            <person name="Berlin A.M."/>
            <person name="Chapman S.B."/>
            <person name="Gainer-Dewar J."/>
            <person name="Goldberg J."/>
            <person name="Griggs A."/>
            <person name="Gujja S."/>
            <person name="Hansen M."/>
            <person name="Howarth C."/>
            <person name="Imamovic A."/>
            <person name="Ireland A."/>
            <person name="Larimer J."/>
            <person name="McCowan C."/>
            <person name="Murphy C."/>
            <person name="Pearson M."/>
            <person name="Poon T.W."/>
            <person name="Priest M."/>
            <person name="Roberts A."/>
            <person name="Saif S."/>
            <person name="Shea T."/>
            <person name="Sisk P."/>
            <person name="Sykes S."/>
            <person name="Wortman J."/>
            <person name="Nusbaum C."/>
            <person name="Birren B."/>
        </authorList>
    </citation>
    <scope>NUCLEOTIDE SEQUENCE [LARGE SCALE GENOMIC DNA]</scope>
    <source>
        <strain evidence="4">ATCC 38817</strain>
    </source>
</reference>
<name>A0A058ZB38_FONAL</name>
<dbReference type="InterPro" id="IPR029052">
    <property type="entry name" value="Metallo-depent_PP-like"/>
</dbReference>
<evidence type="ECO:0000313" key="5">
    <source>
        <dbReference type="Proteomes" id="UP000030693"/>
    </source>
</evidence>
<dbReference type="GO" id="GO:0046872">
    <property type="term" value="F:metal ion binding"/>
    <property type="evidence" value="ECO:0007669"/>
    <property type="project" value="UniProtKB-KW"/>
</dbReference>